<dbReference type="GO" id="GO:0005524">
    <property type="term" value="F:ATP binding"/>
    <property type="evidence" value="ECO:0007669"/>
    <property type="project" value="UniProtKB-UniRule"/>
</dbReference>
<dbReference type="EC" id="2.7.-.-" evidence="11"/>
<dbReference type="InterPro" id="IPR001680">
    <property type="entry name" value="WD40_rpt"/>
</dbReference>
<evidence type="ECO:0000313" key="12">
    <source>
        <dbReference type="Proteomes" id="UP000011885"/>
    </source>
</evidence>
<feature type="repeat" description="WD" evidence="5">
    <location>
        <begin position="1083"/>
        <end position="1124"/>
    </location>
</feature>
<dbReference type="Gene3D" id="3.30.200.20">
    <property type="entry name" value="Phosphorylase Kinase, domain 1"/>
    <property type="match status" value="1"/>
</dbReference>
<feature type="repeat" description="WD" evidence="5">
    <location>
        <begin position="1000"/>
        <end position="1041"/>
    </location>
</feature>
<dbReference type="PATRIC" id="fig|1263870.3.peg.4580"/>
<dbReference type="PROSITE" id="PS00108">
    <property type="entry name" value="PROTEIN_KINASE_ST"/>
    <property type="match status" value="1"/>
</dbReference>
<comment type="caution">
    <text evidence="11">The sequence shown here is derived from an EMBL/GenBank/DDBJ whole genome shotgun (WGS) entry which is preliminary data.</text>
</comment>
<dbReference type="CDD" id="cd14014">
    <property type="entry name" value="STKc_PknB_like"/>
    <property type="match status" value="1"/>
</dbReference>
<evidence type="ECO:0000256" key="8">
    <source>
        <dbReference type="SAM" id="MobiDB-lite"/>
    </source>
</evidence>
<dbReference type="SUPFAM" id="SSF56112">
    <property type="entry name" value="Protein kinase-like (PK-like)"/>
    <property type="match status" value="1"/>
</dbReference>
<dbReference type="Gene3D" id="1.10.510.10">
    <property type="entry name" value="Transferase(Phosphotransferase) domain 1"/>
    <property type="match status" value="1"/>
</dbReference>
<sequence>MYPMQSPSHADMPETFAVCPGCRGLMRVEPEWIRQTATCPHCGAGFELTSFHSGSASTVETAKIPLGRLQGTRANSSVATGRVEGAANVQVVEKKPTAAAKRLGRYRLNKLLGSGGFGKVYLATDPELDRQVAIKLPTFSGVKNASEKFRKEARSVAKLRHPNIVAVFDHGQSHGHVYIVYEYVPGETLEQLMARERIDERQLLEWIAVLADALSYAAGESIVHRDIKPANIMIDTRGRPQIMDFGLAVALSDGVAATGGGVAGTPRYMSPEQARGDRDIGPTSDQYSLGSILYEGLTHERAVSNSGAAAMVELAEREGPPLEPLANVNSDLRQICLRAMAKEAEQRYADASDFAADLRRYLSYRPIQASSPTLARRLRLWSQRNTSAAVASLTAAVLLILIAVISSVAAVRLASQRKQLQRTLVVAETAKKKAEEHQAESERQERLAQAQAELARKNEKLATAARHEAEAATAEAEAALERELQAQAETKLAQKEADEANLQRLAASEQAESAKFQLESAEHVNRTLRYAEFLTKAHTQILQGDPSAATDTLNQCFQSQRGWEWGWLRWIASVATNEATRLEEVPQATLVALSSGGLIKTYDAGRALDPPSVDSQDLPYVSYDPDMSLAVYLKKSDAPNASIAVFGNTVTRQPVEFGAELFGKPTARLLGPLRFAVSVGGVLQLDEKGAKSYPRKYEIWELANQAESRWEGSAEYFCPSFAVHAERKLMFGCTDSRTLMTWDLRSNQPLTQTTLDFDVHEGPDAMRMNREKQLMLLDRDQNIHVVEPTTSRFVTQRRVHDLNKAGGQMTWSDDSRYLALSDLSSFNSAIEPNTVSQLRLPEGVELVPTGTEEGRETSRLFSVIDTKTSAVLCTLPMPATKFISLAERNKQFSTLLRQRSGTSESVSHPRAYRTMCRRILRVDAIRVVGSGQEVSFRDSAGGIYSYVVDQKDAYDQIELPLKHLVDVVDQAGELIAVAGENRISLIVPNSDGSFDVKALRREHVTPVRALAMSLSGERLASLDLSGVIALWDLSERSLIGKLNVAGATTLCGLDNVGRRFAIGTNDGRVIIHDLTKDRVVSTLNAHAGAVTAITVVPQFDALVSAGEDRTLKYIDTKSGQRRTERVIYTTEVASELCVSVDHGLLVCGGRSIEHMLCDEDGITRRSAVRLSHDAATSASSPDASRWLVADSRVVSIFDANAERRLFSMPPIETEIRALWYEDPEVLTVLDRGGTMYLYQAVGQ</sequence>
<keyword evidence="5" id="KW-0853">WD repeat</keyword>
<dbReference type="AlphaFoldDB" id="M5TYZ0"/>
<keyword evidence="7" id="KW-0175">Coiled coil</keyword>
<dbReference type="PANTHER" id="PTHR43289:SF34">
    <property type="entry name" value="SERINE_THREONINE-PROTEIN KINASE YBDM-RELATED"/>
    <property type="match status" value="1"/>
</dbReference>
<dbReference type="SUPFAM" id="SSF50998">
    <property type="entry name" value="Quinoprotein alcohol dehydrogenase-like"/>
    <property type="match status" value="1"/>
</dbReference>
<evidence type="ECO:0000256" key="3">
    <source>
        <dbReference type="ARBA" id="ARBA00022777"/>
    </source>
</evidence>
<keyword evidence="12" id="KW-1185">Reference proteome</keyword>
<dbReference type="InterPro" id="IPR011047">
    <property type="entry name" value="Quinoprotein_ADH-like_sf"/>
</dbReference>
<proteinExistence type="predicted"/>
<organism evidence="11 12">
    <name type="scientific">Rhodopirellula sallentina SM41</name>
    <dbReference type="NCBI Taxonomy" id="1263870"/>
    <lineage>
        <taxon>Bacteria</taxon>
        <taxon>Pseudomonadati</taxon>
        <taxon>Planctomycetota</taxon>
        <taxon>Planctomycetia</taxon>
        <taxon>Pirellulales</taxon>
        <taxon>Pirellulaceae</taxon>
        <taxon>Rhodopirellula</taxon>
    </lineage>
</organism>
<keyword evidence="1 11" id="KW-0808">Transferase</keyword>
<evidence type="ECO:0000256" key="6">
    <source>
        <dbReference type="PROSITE-ProRule" id="PRU10141"/>
    </source>
</evidence>
<dbReference type="InterPro" id="IPR015943">
    <property type="entry name" value="WD40/YVTN_repeat-like_dom_sf"/>
</dbReference>
<feature type="coiled-coil region" evidence="7">
    <location>
        <begin position="417"/>
        <end position="512"/>
    </location>
</feature>
<evidence type="ECO:0000259" key="10">
    <source>
        <dbReference type="PROSITE" id="PS50011"/>
    </source>
</evidence>
<evidence type="ECO:0000256" key="1">
    <source>
        <dbReference type="ARBA" id="ARBA00022679"/>
    </source>
</evidence>
<dbReference type="PROSITE" id="PS50011">
    <property type="entry name" value="PROTEIN_KINASE_DOM"/>
    <property type="match status" value="1"/>
</dbReference>
<evidence type="ECO:0000256" key="7">
    <source>
        <dbReference type="SAM" id="Coils"/>
    </source>
</evidence>
<name>M5TYZ0_9BACT</name>
<dbReference type="PANTHER" id="PTHR43289">
    <property type="entry name" value="MITOGEN-ACTIVATED PROTEIN KINASE KINASE KINASE 20-RELATED"/>
    <property type="match status" value="1"/>
</dbReference>
<dbReference type="PROSITE" id="PS00107">
    <property type="entry name" value="PROTEIN_KINASE_ATP"/>
    <property type="match status" value="1"/>
</dbReference>
<dbReference type="SMART" id="SM00320">
    <property type="entry name" value="WD40"/>
    <property type="match status" value="3"/>
</dbReference>
<dbReference type="InterPro" id="IPR008271">
    <property type="entry name" value="Ser/Thr_kinase_AS"/>
</dbReference>
<evidence type="ECO:0000256" key="9">
    <source>
        <dbReference type="SAM" id="Phobius"/>
    </source>
</evidence>
<dbReference type="SMART" id="SM00220">
    <property type="entry name" value="S_TKc"/>
    <property type="match status" value="1"/>
</dbReference>
<dbReference type="InterPro" id="IPR017441">
    <property type="entry name" value="Protein_kinase_ATP_BS"/>
</dbReference>
<keyword evidence="9" id="KW-1133">Transmembrane helix</keyword>
<evidence type="ECO:0000256" key="4">
    <source>
        <dbReference type="ARBA" id="ARBA00022840"/>
    </source>
</evidence>
<evidence type="ECO:0000256" key="5">
    <source>
        <dbReference type="PROSITE-ProRule" id="PRU00221"/>
    </source>
</evidence>
<dbReference type="InterPro" id="IPR000719">
    <property type="entry name" value="Prot_kinase_dom"/>
</dbReference>
<feature type="region of interest" description="Disordered" evidence="8">
    <location>
        <begin position="262"/>
        <end position="282"/>
    </location>
</feature>
<dbReference type="Gene3D" id="2.130.10.10">
    <property type="entry name" value="YVTN repeat-like/Quinoprotein amine dehydrogenase"/>
    <property type="match status" value="2"/>
</dbReference>
<dbReference type="Proteomes" id="UP000011885">
    <property type="component" value="Unassembled WGS sequence"/>
</dbReference>
<keyword evidence="2 6" id="KW-0547">Nucleotide-binding</keyword>
<keyword evidence="9" id="KW-0472">Membrane</keyword>
<keyword evidence="4 6" id="KW-0067">ATP-binding</keyword>
<dbReference type="Pfam" id="PF00069">
    <property type="entry name" value="Pkinase"/>
    <property type="match status" value="1"/>
</dbReference>
<dbReference type="InterPro" id="IPR011009">
    <property type="entry name" value="Kinase-like_dom_sf"/>
</dbReference>
<keyword evidence="3 11" id="KW-0418">Kinase</keyword>
<keyword evidence="11" id="KW-0723">Serine/threonine-protein kinase</keyword>
<feature type="transmembrane region" description="Helical" evidence="9">
    <location>
        <begin position="386"/>
        <end position="411"/>
    </location>
</feature>
<dbReference type="GO" id="GO:0004674">
    <property type="term" value="F:protein serine/threonine kinase activity"/>
    <property type="evidence" value="ECO:0007669"/>
    <property type="project" value="UniProtKB-KW"/>
</dbReference>
<evidence type="ECO:0000256" key="2">
    <source>
        <dbReference type="ARBA" id="ARBA00022741"/>
    </source>
</evidence>
<keyword evidence="9" id="KW-0812">Transmembrane</keyword>
<feature type="domain" description="Protein kinase" evidence="10">
    <location>
        <begin position="106"/>
        <end position="362"/>
    </location>
</feature>
<evidence type="ECO:0000313" key="11">
    <source>
        <dbReference type="EMBL" id="EMI54229.1"/>
    </source>
</evidence>
<gene>
    <name evidence="11" type="ORF">RSSM_04332</name>
</gene>
<accession>M5TYZ0</accession>
<reference evidence="11 12" key="1">
    <citation type="journal article" date="2013" name="Mar. Genomics">
        <title>Expression of sulfatases in Rhodopirellula baltica and the diversity of sulfatases in the genus Rhodopirellula.</title>
        <authorList>
            <person name="Wegner C.E."/>
            <person name="Richter-Heitmann T."/>
            <person name="Klindworth A."/>
            <person name="Klockow C."/>
            <person name="Richter M."/>
            <person name="Achstetter T."/>
            <person name="Glockner F.O."/>
            <person name="Harder J."/>
        </authorList>
    </citation>
    <scope>NUCLEOTIDE SEQUENCE [LARGE SCALE GENOMIC DNA]</scope>
    <source>
        <strain evidence="11 12">SM41</strain>
    </source>
</reference>
<dbReference type="EMBL" id="ANOH01000288">
    <property type="protein sequence ID" value="EMI54229.1"/>
    <property type="molecule type" value="Genomic_DNA"/>
</dbReference>
<dbReference type="PROSITE" id="PS50082">
    <property type="entry name" value="WD_REPEATS_2"/>
    <property type="match status" value="2"/>
</dbReference>
<feature type="binding site" evidence="6">
    <location>
        <position position="135"/>
    </location>
    <ligand>
        <name>ATP</name>
        <dbReference type="ChEBI" id="CHEBI:30616"/>
    </ligand>
</feature>
<protein>
    <submittedName>
        <fullName evidence="11">Serine/threonine protein kinase domain protein</fullName>
        <ecNumber evidence="11">2.7.-.-</ecNumber>
    </submittedName>
</protein>